<gene>
    <name evidence="1" type="ORF">PM738_04345</name>
</gene>
<accession>A0AB35IIE5</accession>
<dbReference type="Proteomes" id="UP001211987">
    <property type="component" value="Unassembled WGS sequence"/>
</dbReference>
<dbReference type="AlphaFoldDB" id="A0AB35IIE5"/>
<name>A0AB35IIE5_9FIRM</name>
<evidence type="ECO:0000313" key="1">
    <source>
        <dbReference type="EMBL" id="MDB7083023.1"/>
    </source>
</evidence>
<dbReference type="EMBL" id="JAQLKE010000005">
    <property type="protein sequence ID" value="MDB7083023.1"/>
    <property type="molecule type" value="Genomic_DNA"/>
</dbReference>
<sequence length="205" mass="23875">MNRIAKDWTGNKKATFVTLGASNHSEHEREKHDFYSTDPSTLEIFLKMFLERDKNTLSNEIWECACGQGHLSEVLKQHGYIVNSTDLIDRGYGIGGIDFLQYNEEINCDILTNPPYKYAQDFVEHALNIQRDGNKTIMLLKIQFLEGQKRSKLFSKYPPKYVYVNTKRQTCYLNGDMSRKMSSATCYCWFVWEKGFKGDPIIKRI</sequence>
<dbReference type="RefSeq" id="WP_272018731.1">
    <property type="nucleotide sequence ID" value="NZ_JAQLKE010000005.1"/>
</dbReference>
<dbReference type="InterPro" id="IPR029063">
    <property type="entry name" value="SAM-dependent_MTases_sf"/>
</dbReference>
<proteinExistence type="predicted"/>
<comment type="caution">
    <text evidence="1">The sequence shown here is derived from an EMBL/GenBank/DDBJ whole genome shotgun (WGS) entry which is preliminary data.</text>
</comment>
<protein>
    <recommendedName>
        <fullName evidence="3">Conjugal transfer protein</fullName>
    </recommendedName>
</protein>
<dbReference type="SUPFAM" id="SSF53335">
    <property type="entry name" value="S-adenosyl-L-methionine-dependent methyltransferases"/>
    <property type="match status" value="1"/>
</dbReference>
<organism evidence="1 2">
    <name type="scientific">Thomasclavelia ramosa</name>
    <dbReference type="NCBI Taxonomy" id="1547"/>
    <lineage>
        <taxon>Bacteria</taxon>
        <taxon>Bacillati</taxon>
        <taxon>Bacillota</taxon>
        <taxon>Erysipelotrichia</taxon>
        <taxon>Erysipelotrichales</taxon>
        <taxon>Coprobacillaceae</taxon>
        <taxon>Thomasclavelia</taxon>
    </lineage>
</organism>
<evidence type="ECO:0000313" key="2">
    <source>
        <dbReference type="Proteomes" id="UP001211987"/>
    </source>
</evidence>
<reference evidence="1" key="1">
    <citation type="submission" date="2023-01" db="EMBL/GenBank/DDBJ databases">
        <title>Human gut microbiome strain richness.</title>
        <authorList>
            <person name="Chen-Liaw A."/>
        </authorList>
    </citation>
    <scope>NUCLEOTIDE SEQUENCE</scope>
    <source>
        <strain evidence="1">1001217st2_G6_1001217B_191108</strain>
    </source>
</reference>
<evidence type="ECO:0008006" key="3">
    <source>
        <dbReference type="Google" id="ProtNLM"/>
    </source>
</evidence>